<dbReference type="GO" id="GO:0008270">
    <property type="term" value="F:zinc ion binding"/>
    <property type="evidence" value="ECO:0007669"/>
    <property type="project" value="UniProtKB-KW"/>
</dbReference>
<keyword evidence="2" id="KW-0963">Cytoplasm</keyword>
<keyword evidence="8" id="KW-0808">Transferase</keyword>
<keyword evidence="4" id="KW-0863">Zinc-finger</keyword>
<dbReference type="Pfam" id="PF20173">
    <property type="entry name" value="ZnF_RZ-type"/>
    <property type="match status" value="1"/>
</dbReference>
<dbReference type="GO" id="GO:0016887">
    <property type="term" value="F:ATP hydrolysis activity"/>
    <property type="evidence" value="ECO:0007669"/>
    <property type="project" value="InterPro"/>
</dbReference>
<dbReference type="InterPro" id="IPR031248">
    <property type="entry name" value="RNF213"/>
</dbReference>
<dbReference type="GO" id="GO:0061630">
    <property type="term" value="F:ubiquitin protein ligase activity"/>
    <property type="evidence" value="ECO:0007669"/>
    <property type="project" value="UniProtKB-EC"/>
</dbReference>
<evidence type="ECO:0000256" key="2">
    <source>
        <dbReference type="ARBA" id="ARBA00022490"/>
    </source>
</evidence>
<feature type="domain" description="RZ-type" evidence="7">
    <location>
        <begin position="223"/>
        <end position="303"/>
    </location>
</feature>
<evidence type="ECO:0000256" key="1">
    <source>
        <dbReference type="ARBA" id="ARBA00004496"/>
    </source>
</evidence>
<evidence type="ECO:0000313" key="9">
    <source>
        <dbReference type="Proteomes" id="UP000507470"/>
    </source>
</evidence>
<keyword evidence="3" id="KW-0479">Metal-binding</keyword>
<keyword evidence="5" id="KW-0862">Zinc</keyword>
<name>A0A6J8BJ77_MYTCO</name>
<dbReference type="PANTHER" id="PTHR22605:SF16">
    <property type="entry name" value="E3 UBIQUITIN-PROTEIN LIGASE RNF213"/>
    <property type="match status" value="1"/>
</dbReference>
<keyword evidence="6" id="KW-0391">Immunity</keyword>
<dbReference type="PROSITE" id="PS51981">
    <property type="entry name" value="ZF_RZ"/>
    <property type="match status" value="1"/>
</dbReference>
<sequence length="984" mass="113608">MLFEAAGNLCEQCKSPWPRRYFVKQLCRRFGIESYQKVLKEKHEEYLKWTELPELVTEKVEECHDRYIVCGDDYKQFREGITQAIMIANGDNLKSVIQTSRRDWKSTIKILLAVHREVTMKNVYKIEEHVPKEKKDVVKECIYEQFPHVQQLTDVLLDNNLWSADASKNIQEGMDLSGQNTVCLLTHFWLMISQIPGKTCVIAPLKKIATEPDKMMEAFFPTMPHDEKFELLQHLRQMTETDGSNFSLKYYRCPNGHIYVIGDCGRPWVKAKCNECGADIGGQRHNASEGNAALEISYDTTAPGHILGAPTARDTRNVAVERKLAGVSLPLVRLLLHMSMFVGSNINLQAVTRTIKNPEIQEDEVASFLLQHISADLETMQNVLGKNKDDVFLLVHQFLFVLTELHTANVIADNKPEDYCVLKTKDNRELWENEFTQLYVEPMKQNMEEALNENNSKIIEDKRLGADPLLQLLYETEDSHQEADITKLYDNPAVWRYREQISIPNLRRVLSNSESDYPVLLLFLKEEHHLRAIRFIPSILRLQKMLIQRYNRKLEKSETYLIRGVKHDMKIDGKQDEFLQLLYDFKEAWKTVCQSLENYACHTKTATVQLDLQYCRTSIDDKTPLSLLLPTHKGIGLCSYMMVAFLLEKQNQFMEQYCKWNKISIEHLPTVQVNDISSAHLISYHPDKDLLPLLLANCNYTFEMGKGTKIEYNYRDLERQIMDRFLFSKSRITNIKEIETFTYRAEFTSSGVFQDLIKIVKQERLHSAIQAQISEELSKKSYPDLCQGLDALDIAISFLKSVKTDPDLSLHEFMTRTLKIESPLPSYKAQQAAKCKHTMSLWMTMAIERTKCQARYDKGTFDGTSDFLKIQLSDDQTNAVKEALNGLQIEQTSLLLEVLYELIILMLDVPMGTGDDYVDISAMSMKDSIIGYIGASLFEEDPQKEDILTEIVYLMFPENIISSQAVEVWNLTNEILMDKLYAKK</sequence>
<evidence type="ECO:0000256" key="4">
    <source>
        <dbReference type="ARBA" id="ARBA00022771"/>
    </source>
</evidence>
<dbReference type="GO" id="GO:0005737">
    <property type="term" value="C:cytoplasm"/>
    <property type="evidence" value="ECO:0007669"/>
    <property type="project" value="UniProtKB-SubCell"/>
</dbReference>
<dbReference type="EMBL" id="CACVKT020003443">
    <property type="protein sequence ID" value="CAC5383752.1"/>
    <property type="molecule type" value="Genomic_DNA"/>
</dbReference>
<organism evidence="8 9">
    <name type="scientific">Mytilus coruscus</name>
    <name type="common">Sea mussel</name>
    <dbReference type="NCBI Taxonomy" id="42192"/>
    <lineage>
        <taxon>Eukaryota</taxon>
        <taxon>Metazoa</taxon>
        <taxon>Spiralia</taxon>
        <taxon>Lophotrochozoa</taxon>
        <taxon>Mollusca</taxon>
        <taxon>Bivalvia</taxon>
        <taxon>Autobranchia</taxon>
        <taxon>Pteriomorphia</taxon>
        <taxon>Mytilida</taxon>
        <taxon>Mytiloidea</taxon>
        <taxon>Mytilidae</taxon>
        <taxon>Mytilinae</taxon>
        <taxon>Mytilus</taxon>
    </lineage>
</organism>
<dbReference type="Proteomes" id="UP000507470">
    <property type="component" value="Unassembled WGS sequence"/>
</dbReference>
<dbReference type="EC" id="2.3.2.27" evidence="8"/>
<proteinExistence type="predicted"/>
<evidence type="ECO:0000259" key="7">
    <source>
        <dbReference type="PROSITE" id="PS51981"/>
    </source>
</evidence>
<evidence type="ECO:0000313" key="8">
    <source>
        <dbReference type="EMBL" id="CAC5383752.1"/>
    </source>
</evidence>
<dbReference type="PANTHER" id="PTHR22605">
    <property type="entry name" value="RZ-TYPE DOMAIN-CONTAINING PROTEIN"/>
    <property type="match status" value="1"/>
</dbReference>
<dbReference type="GO" id="GO:0002376">
    <property type="term" value="P:immune system process"/>
    <property type="evidence" value="ECO:0007669"/>
    <property type="project" value="UniProtKB-KW"/>
</dbReference>
<dbReference type="InterPro" id="IPR046439">
    <property type="entry name" value="ZF_RZ_dom"/>
</dbReference>
<protein>
    <submittedName>
        <fullName evidence="8">RNF213</fullName>
        <ecNumber evidence="8">2.3.2.27</ecNumber>
    </submittedName>
</protein>
<evidence type="ECO:0000256" key="6">
    <source>
        <dbReference type="ARBA" id="ARBA00022859"/>
    </source>
</evidence>
<comment type="subcellular location">
    <subcellularLocation>
        <location evidence="1">Cytoplasm</location>
    </subcellularLocation>
</comment>
<keyword evidence="8" id="KW-0012">Acyltransferase</keyword>
<evidence type="ECO:0000256" key="3">
    <source>
        <dbReference type="ARBA" id="ARBA00022723"/>
    </source>
</evidence>
<dbReference type="OrthoDB" id="6135597at2759"/>
<gene>
    <name evidence="8" type="ORF">MCOR_19466</name>
</gene>
<dbReference type="AlphaFoldDB" id="A0A6J8BJ77"/>
<keyword evidence="9" id="KW-1185">Reference proteome</keyword>
<accession>A0A6J8BJ77</accession>
<evidence type="ECO:0000256" key="5">
    <source>
        <dbReference type="ARBA" id="ARBA00022833"/>
    </source>
</evidence>
<reference evidence="8 9" key="1">
    <citation type="submission" date="2020-06" db="EMBL/GenBank/DDBJ databases">
        <authorList>
            <person name="Li R."/>
            <person name="Bekaert M."/>
        </authorList>
    </citation>
    <scope>NUCLEOTIDE SEQUENCE [LARGE SCALE GENOMIC DNA]</scope>
    <source>
        <strain evidence="9">wild</strain>
    </source>
</reference>